<feature type="domain" description="K Homology" evidence="5">
    <location>
        <begin position="1019"/>
        <end position="1089"/>
    </location>
</feature>
<dbReference type="PROSITE" id="PS50084">
    <property type="entry name" value="KH_TYPE_1"/>
    <property type="match status" value="7"/>
</dbReference>
<evidence type="ECO:0000313" key="6">
    <source>
        <dbReference type="EMBL" id="OBA25973.1"/>
    </source>
</evidence>
<sequence>MAPSNNNTFGHHQLFIDQQFNPDEEIEVNKNNNILSSSINQSGSNTPITSSGYDLPSLGGETAYANNNSIWGQAFTQRNNAAGSLSFEVPSSASVSASASAVNLQTVGDFESHEGSFTQSETSPELQQPQPTAQPVELPSLPSLPSLPKLNKPSVSPSAAKSSSSLYSKTSSKVQERFSFPVESQVSLSKADFSKIIISVKEKHSVSIDSSMTQRDGRIFIVSGSPKNVAAARLEIAKRLTKPVTLKFPVSSKSKAVIIGSGGKTIKEIIKKYEVHIDISHDDIEGSYDPEFDESLTEVTITGTVDAANGAKKDIMTIVNEHGKNVTIRVPIENPDLFLLSGLEGNLLQALSINKEDPLIQAKSIGNEIVVLSGSRDAVKRGRSELNYLLDNVFKNITTDNVDIKKVFQSLIASSAELKDEFHVTYEFVGDIMKITGSQANVSKATEYVKDFVNNSVVEPITISRAHNNNLEHARDILYFFTKEYEAISSKLAAVDPSVSLDLMPLDKVKDVNFVAVKLVGKKTNSDHDVQDSIKAVKKALISEVNELKPSKFLIVADIDLNIFKNDVIALLSTNPDVKFVIKRDLLPEEDSDSDAIILVYAASDDEDDFTPTDEEYSAKLRDVSDSLNSIRERQSAIASSYIEFDADLQSLIFGPESKTLQLINNHVHSKGQIQYKLNSPSEGELTLRGDEECIKEVEKIIATELSTEEQLNKNAKITFQIPSKVVPRIIGSKGHNLNQIRERFNVQIDIANSSNNDPETEVEVQGFAYNVNQAKIHIRSEAKKLADITTLKVEVPFKVRGSVIGAKGLNINKLIEKYNVTIDFDDQDINCSIRGNTKNVEKCVSELTKFVDFIKETSFTVVKNVPAQHIPRIIGKQGKNIEFLRKSFGVEFQIGDIPAESEAEDATVAIEVTGISKDVNEAAKKLDSIVKELEDYEVKTLEIDPKFYKYIIGSNGSTLKQIYAKVGITTDDANNTGIKYVDLPNANDEEKVVTLKGSKKIVAKLEAEINKIVANISNRVTEQVPEVPEESYGTLIGVGGTTLKRLEEQFQVEINVPNKNSKADSKVEITGLPENISKCVAEIKTKILADLNNSVEIKIPAEYHAFVSQHGSFINKLSMQSQVIVRHGNKNGTAMDLVRNNFKGLELPELANDSPVLVVSQKEYFPEMQAKVAPNTQIPWRLIYEPVDLSSLGEEFKDDESKEKKSKEEILADVKKEIEDRLELIKENEPFFGFIDLKSPKAVAKVLGPNGSNINKIRFQSGCVIDVPKRNSEKKILTVFGPKSNVEKALELIKK</sequence>
<proteinExistence type="predicted"/>
<dbReference type="EMBL" id="LXPE01000030">
    <property type="protein sequence ID" value="OBA25973.1"/>
    <property type="molecule type" value="Genomic_DNA"/>
</dbReference>
<dbReference type="PANTHER" id="PTHR10288">
    <property type="entry name" value="KH DOMAIN CONTAINING RNA BINDING PROTEIN"/>
    <property type="match status" value="1"/>
</dbReference>
<dbReference type="InterPro" id="IPR004088">
    <property type="entry name" value="KH_dom_type_1"/>
</dbReference>
<dbReference type="CDD" id="cd22449">
    <property type="entry name" value="KH-I_ScSCP160_rpt4"/>
    <property type="match status" value="1"/>
</dbReference>
<keyword evidence="1" id="KW-0677">Repeat</keyword>
<feature type="domain" description="K Homology" evidence="5">
    <location>
        <begin position="858"/>
        <end position="932"/>
    </location>
</feature>
<dbReference type="Proteomes" id="UP000092321">
    <property type="component" value="Unassembled WGS sequence"/>
</dbReference>
<evidence type="ECO:0000256" key="2">
    <source>
        <dbReference type="ARBA" id="ARBA00022884"/>
    </source>
</evidence>
<reference evidence="7" key="1">
    <citation type="journal article" date="2016" name="Proc. Natl. Acad. Sci. U.S.A.">
        <title>Comparative genomics of biotechnologically important yeasts.</title>
        <authorList>
            <person name="Riley R."/>
            <person name="Haridas S."/>
            <person name="Wolfe K.H."/>
            <person name="Lopes M.R."/>
            <person name="Hittinger C.T."/>
            <person name="Goeker M."/>
            <person name="Salamov A.A."/>
            <person name="Wisecaver J.H."/>
            <person name="Long T.M."/>
            <person name="Calvey C.H."/>
            <person name="Aerts A.L."/>
            <person name="Barry K.W."/>
            <person name="Choi C."/>
            <person name="Clum A."/>
            <person name="Coughlan A.Y."/>
            <person name="Deshpande S."/>
            <person name="Douglass A.P."/>
            <person name="Hanson S.J."/>
            <person name="Klenk H.-P."/>
            <person name="LaButti K.M."/>
            <person name="Lapidus A."/>
            <person name="Lindquist E.A."/>
            <person name="Lipzen A.M."/>
            <person name="Meier-Kolthoff J.P."/>
            <person name="Ohm R.A."/>
            <person name="Otillar R.P."/>
            <person name="Pangilinan J.L."/>
            <person name="Peng Y."/>
            <person name="Rokas A."/>
            <person name="Rosa C.A."/>
            <person name="Scheuner C."/>
            <person name="Sibirny A.A."/>
            <person name="Slot J.C."/>
            <person name="Stielow J.B."/>
            <person name="Sun H."/>
            <person name="Kurtzman C.P."/>
            <person name="Blackwell M."/>
            <person name="Grigoriev I.V."/>
            <person name="Jeffries T.W."/>
        </authorList>
    </citation>
    <scope>NUCLEOTIDE SEQUENCE [LARGE SCALE GENOMIC DNA]</scope>
    <source>
        <strain evidence="7">NRRL Y-1626</strain>
    </source>
</reference>
<feature type="domain" description="K Homology" evidence="5">
    <location>
        <begin position="1217"/>
        <end position="1296"/>
    </location>
</feature>
<keyword evidence="2 3" id="KW-0694">RNA-binding</keyword>
<accession>A0A1B7TB82</accession>
<dbReference type="InterPro" id="IPR036612">
    <property type="entry name" value="KH_dom_type_1_sf"/>
</dbReference>
<gene>
    <name evidence="6" type="ORF">HANVADRAFT_26095</name>
</gene>
<feature type="region of interest" description="Disordered" evidence="4">
    <location>
        <begin position="112"/>
        <end position="163"/>
    </location>
</feature>
<feature type="compositionally biased region" description="Polar residues" evidence="4">
    <location>
        <begin position="115"/>
        <end position="133"/>
    </location>
</feature>
<dbReference type="Pfam" id="PF00013">
    <property type="entry name" value="KH_1"/>
    <property type="match status" value="7"/>
</dbReference>
<evidence type="ECO:0000256" key="4">
    <source>
        <dbReference type="SAM" id="MobiDB-lite"/>
    </source>
</evidence>
<feature type="domain" description="K Homology" evidence="5">
    <location>
        <begin position="788"/>
        <end position="853"/>
    </location>
</feature>
<name>A0A1B7TB82_9ASCO</name>
<dbReference type="InterPro" id="IPR057778">
    <property type="entry name" value="KH_Vigilin_N"/>
</dbReference>
<feature type="domain" description="K Homology" evidence="5">
    <location>
        <begin position="714"/>
        <end position="784"/>
    </location>
</feature>
<feature type="domain" description="K Homology" evidence="5">
    <location>
        <begin position="637"/>
        <end position="707"/>
    </location>
</feature>
<feature type="domain" description="K Homology" evidence="5">
    <location>
        <begin position="936"/>
        <end position="1015"/>
    </location>
</feature>
<dbReference type="CDD" id="cd22452">
    <property type="entry name" value="KH-I_ScSCP160_rpt7"/>
    <property type="match status" value="1"/>
</dbReference>
<keyword evidence="7" id="KW-1185">Reference proteome</keyword>
<feature type="compositionally biased region" description="Low complexity" evidence="4">
    <location>
        <begin position="138"/>
        <end position="163"/>
    </location>
</feature>
<dbReference type="Pfam" id="PF24668">
    <property type="entry name" value="KH_Vigilin"/>
    <property type="match status" value="1"/>
</dbReference>
<organism evidence="6 7">
    <name type="scientific">Hanseniaspora valbyensis NRRL Y-1626</name>
    <dbReference type="NCBI Taxonomy" id="766949"/>
    <lineage>
        <taxon>Eukaryota</taxon>
        <taxon>Fungi</taxon>
        <taxon>Dikarya</taxon>
        <taxon>Ascomycota</taxon>
        <taxon>Saccharomycotina</taxon>
        <taxon>Saccharomycetes</taxon>
        <taxon>Saccharomycodales</taxon>
        <taxon>Saccharomycodaceae</taxon>
        <taxon>Hanseniaspora</taxon>
    </lineage>
</organism>
<comment type="caution">
    <text evidence="6">The sequence shown here is derived from an EMBL/GenBank/DDBJ whole genome shotgun (WGS) entry which is preliminary data.</text>
</comment>
<dbReference type="SMART" id="SM00322">
    <property type="entry name" value="KH"/>
    <property type="match status" value="8"/>
</dbReference>
<evidence type="ECO:0000256" key="1">
    <source>
        <dbReference type="ARBA" id="ARBA00022737"/>
    </source>
</evidence>
<feature type="domain" description="K Homology" evidence="5">
    <location>
        <begin position="242"/>
        <end position="320"/>
    </location>
</feature>
<dbReference type="OrthoDB" id="10027144at2759"/>
<dbReference type="GO" id="GO:0003723">
    <property type="term" value="F:RNA binding"/>
    <property type="evidence" value="ECO:0007669"/>
    <property type="project" value="UniProtKB-UniRule"/>
</dbReference>
<evidence type="ECO:0000259" key="5">
    <source>
        <dbReference type="SMART" id="SM00322"/>
    </source>
</evidence>
<protein>
    <recommendedName>
        <fullName evidence="5">K Homology domain-containing protein</fullName>
    </recommendedName>
</protein>
<evidence type="ECO:0000256" key="3">
    <source>
        <dbReference type="PROSITE-ProRule" id="PRU00117"/>
    </source>
</evidence>
<dbReference type="SUPFAM" id="SSF54791">
    <property type="entry name" value="Eukaryotic type KH-domain (KH-domain type I)"/>
    <property type="match status" value="7"/>
</dbReference>
<evidence type="ECO:0000313" key="7">
    <source>
        <dbReference type="Proteomes" id="UP000092321"/>
    </source>
</evidence>
<dbReference type="InterPro" id="IPR004087">
    <property type="entry name" value="KH_dom"/>
</dbReference>
<dbReference type="Gene3D" id="3.30.1370.10">
    <property type="entry name" value="K Homology domain, type 1"/>
    <property type="match status" value="7"/>
</dbReference>
<dbReference type="CDD" id="cd00105">
    <property type="entry name" value="KH-I"/>
    <property type="match status" value="1"/>
</dbReference>